<gene>
    <name evidence="2" type="ORF">AMORRO_LOCUS17539</name>
</gene>
<proteinExistence type="predicted"/>
<dbReference type="EMBL" id="CAJVPV010054876">
    <property type="protein sequence ID" value="CAG8783746.1"/>
    <property type="molecule type" value="Genomic_DNA"/>
</dbReference>
<organism evidence="2 3">
    <name type="scientific">Acaulospora morrowiae</name>
    <dbReference type="NCBI Taxonomy" id="94023"/>
    <lineage>
        <taxon>Eukaryota</taxon>
        <taxon>Fungi</taxon>
        <taxon>Fungi incertae sedis</taxon>
        <taxon>Mucoromycota</taxon>
        <taxon>Glomeromycotina</taxon>
        <taxon>Glomeromycetes</taxon>
        <taxon>Diversisporales</taxon>
        <taxon>Acaulosporaceae</taxon>
        <taxon>Acaulospora</taxon>
    </lineage>
</organism>
<evidence type="ECO:0000256" key="1">
    <source>
        <dbReference type="SAM" id="Coils"/>
    </source>
</evidence>
<reference evidence="2" key="1">
    <citation type="submission" date="2021-06" db="EMBL/GenBank/DDBJ databases">
        <authorList>
            <person name="Kallberg Y."/>
            <person name="Tangrot J."/>
            <person name="Rosling A."/>
        </authorList>
    </citation>
    <scope>NUCLEOTIDE SEQUENCE</scope>
    <source>
        <strain evidence="2">CL551</strain>
    </source>
</reference>
<dbReference type="Proteomes" id="UP000789342">
    <property type="component" value="Unassembled WGS sequence"/>
</dbReference>
<protein>
    <submittedName>
        <fullName evidence="2">15468_t:CDS:1</fullName>
    </submittedName>
</protein>
<name>A0A9N9JJ75_9GLOM</name>
<evidence type="ECO:0000313" key="2">
    <source>
        <dbReference type="EMBL" id="CAG8783746.1"/>
    </source>
</evidence>
<evidence type="ECO:0000313" key="3">
    <source>
        <dbReference type="Proteomes" id="UP000789342"/>
    </source>
</evidence>
<dbReference type="AlphaFoldDB" id="A0A9N9JJ75"/>
<feature type="coiled-coil region" evidence="1">
    <location>
        <begin position="3"/>
        <end position="98"/>
    </location>
</feature>
<comment type="caution">
    <text evidence="2">The sequence shown here is derived from an EMBL/GenBank/DDBJ whole genome shotgun (WGS) entry which is preliminary data.</text>
</comment>
<feature type="non-terminal residue" evidence="2">
    <location>
        <position position="100"/>
    </location>
</feature>
<sequence length="100" mass="11749">LYKTELETLREQLRDKEKDANNLISNEHLEELHNAHNLKIAELERIIGDKMMQEKLLADANDQQDAKIAEQEKELEELRNLSKQLTELNNSLQDSLMRHS</sequence>
<keyword evidence="1" id="KW-0175">Coiled coil</keyword>
<accession>A0A9N9JJ75</accession>
<keyword evidence="3" id="KW-1185">Reference proteome</keyword>